<comment type="caution">
    <text evidence="10">The sequence shown here is derived from an EMBL/GenBank/DDBJ whole genome shotgun (WGS) entry which is preliminary data.</text>
</comment>
<evidence type="ECO:0000256" key="5">
    <source>
        <dbReference type="ARBA" id="ARBA00022989"/>
    </source>
</evidence>
<dbReference type="GO" id="GO:0005886">
    <property type="term" value="C:plasma membrane"/>
    <property type="evidence" value="ECO:0007669"/>
    <property type="project" value="TreeGrafter"/>
</dbReference>
<dbReference type="Proteomes" id="UP001489004">
    <property type="component" value="Unassembled WGS sequence"/>
</dbReference>
<dbReference type="InterPro" id="IPR016688">
    <property type="entry name" value="MscS-like_plants/fungi"/>
</dbReference>
<evidence type="ECO:0000256" key="7">
    <source>
        <dbReference type="SAM" id="MobiDB-lite"/>
    </source>
</evidence>
<feature type="transmembrane region" description="Helical" evidence="8">
    <location>
        <begin position="126"/>
        <end position="144"/>
    </location>
</feature>
<dbReference type="GO" id="GO:0006820">
    <property type="term" value="P:monoatomic anion transport"/>
    <property type="evidence" value="ECO:0007669"/>
    <property type="project" value="TreeGrafter"/>
</dbReference>
<dbReference type="GO" id="GO:0005509">
    <property type="term" value="F:calcium ion binding"/>
    <property type="evidence" value="ECO:0007669"/>
    <property type="project" value="InterPro"/>
</dbReference>
<gene>
    <name evidence="10" type="ORF">WJX72_006541</name>
</gene>
<evidence type="ECO:0000256" key="8">
    <source>
        <dbReference type="SAM" id="Phobius"/>
    </source>
</evidence>
<sequence length="814" mass="90843">MQGFSAQIEGKTSMLNGLQYLESPDSIPKDSFRIPAAGNSGRRLQKKPSAGQPHSSDDGSGRNINLDCFDEPTKKGLEDNNESKPEPEKDDDADSMSPTEVADDVENEPKKKKSRWRRWKFWRRELPIAVSLVLMATTVTLYVMQRNLIVGYFALWRWTLFFSLFGPVYIVSHAIMHSLVSFMETHFLATRRMLYYIIGMRKGVERLLRAGLIIGIFAAIFQDRARVRGVRDVYTVLLRLLCCIVLFASANVVKTLLAKLMSSHFYQETHFQKMQDALRKEFFLLALSQPRHDMGDPEEAESPGRPTGMAGLRTKSFAAAAEQGPRGASFSHMRSPLAPATATPSSAPTSPKGGQASYTTGSKGGSELPQRQPQRAAPSFTRTASMQSQRSYKSDDRKSLQSLASMMTDGKAPSARGRSRLAFARVGTQEKVDAQKAAMPVSLPSKPSQDHDFIAKLHMVEKHIRKNKLKLTFSDQLGRAQHASNDVSSQSEAKKLAFYIFWNVKSKHDRNHVVKEDFHPFLSKDRIDEAFETLDLDKDGKISLGDMRDSVLKIYQNRKNLALTLKDTKTVVGKLERIFGGCIHFLFVFFYLTIWGVDLSKVWFTTSSMLLSFVFVFGNSIRSVYESVVFLFVVHPFDVGDGVLVGQSQDYCVVEEIALLNTTLLRWDGARILYPNSKLNSDQLINVSRSANKGEVFKVLVDIGTPKSVFDSIDASLKDFVKGNPDFNNVSCNPGSPADPYKFTLSIYYELSFNSSDRGRYGGARIGIYWAIIEALAKENLQYTLPPYRSGPSDAQPLPTPHAGAGATGLPVLM</sequence>
<evidence type="ECO:0000256" key="6">
    <source>
        <dbReference type="ARBA" id="ARBA00023136"/>
    </source>
</evidence>
<evidence type="ECO:0000256" key="3">
    <source>
        <dbReference type="ARBA" id="ARBA00022692"/>
    </source>
</evidence>
<keyword evidence="3 8" id="KW-0812">Transmembrane</keyword>
<name>A0AAW1R7F3_9CHLO</name>
<feature type="compositionally biased region" description="Low complexity" evidence="7">
    <location>
        <begin position="335"/>
        <end position="351"/>
    </location>
</feature>
<dbReference type="InterPro" id="IPR011992">
    <property type="entry name" value="EF-hand-dom_pair"/>
</dbReference>
<dbReference type="InterPro" id="IPR002048">
    <property type="entry name" value="EF_hand_dom"/>
</dbReference>
<keyword evidence="4" id="KW-0106">Calcium</keyword>
<dbReference type="PROSITE" id="PS50222">
    <property type="entry name" value="EF_HAND_2"/>
    <property type="match status" value="1"/>
</dbReference>
<feature type="region of interest" description="Disordered" evidence="7">
    <location>
        <begin position="321"/>
        <end position="399"/>
    </location>
</feature>
<comment type="subcellular location">
    <subcellularLocation>
        <location evidence="1">Membrane</location>
        <topology evidence="1">Multi-pass membrane protein</topology>
    </subcellularLocation>
</comment>
<proteinExistence type="inferred from homology"/>
<dbReference type="InterPro" id="IPR006685">
    <property type="entry name" value="MscS_channel_2nd"/>
</dbReference>
<keyword evidence="11" id="KW-1185">Reference proteome</keyword>
<feature type="compositionally biased region" description="Polar residues" evidence="7">
    <location>
        <begin position="380"/>
        <end position="391"/>
    </location>
</feature>
<dbReference type="Gene3D" id="2.30.30.60">
    <property type="match status" value="1"/>
</dbReference>
<feature type="transmembrane region" description="Helical" evidence="8">
    <location>
        <begin position="156"/>
        <end position="182"/>
    </location>
</feature>
<dbReference type="PROSITE" id="PS00018">
    <property type="entry name" value="EF_HAND_1"/>
    <property type="match status" value="1"/>
</dbReference>
<dbReference type="InterPro" id="IPR023408">
    <property type="entry name" value="MscS_beta-dom_sf"/>
</dbReference>
<feature type="transmembrane region" description="Helical" evidence="8">
    <location>
        <begin position="233"/>
        <end position="253"/>
    </location>
</feature>
<accession>A0AAW1R7F3</accession>
<evidence type="ECO:0000256" key="2">
    <source>
        <dbReference type="ARBA" id="ARBA00008017"/>
    </source>
</evidence>
<evidence type="ECO:0000313" key="10">
    <source>
        <dbReference type="EMBL" id="KAK9829569.1"/>
    </source>
</evidence>
<feature type="region of interest" description="Disordered" evidence="7">
    <location>
        <begin position="292"/>
        <end position="311"/>
    </location>
</feature>
<keyword evidence="6 8" id="KW-0472">Membrane</keyword>
<feature type="domain" description="EF-hand" evidence="9">
    <location>
        <begin position="522"/>
        <end position="557"/>
    </location>
</feature>
<reference evidence="10 11" key="1">
    <citation type="journal article" date="2024" name="Nat. Commun.">
        <title>Phylogenomics reveals the evolutionary origins of lichenization in chlorophyte algae.</title>
        <authorList>
            <person name="Puginier C."/>
            <person name="Libourel C."/>
            <person name="Otte J."/>
            <person name="Skaloud P."/>
            <person name="Haon M."/>
            <person name="Grisel S."/>
            <person name="Petersen M."/>
            <person name="Berrin J.G."/>
            <person name="Delaux P.M."/>
            <person name="Dal Grande F."/>
            <person name="Keller J."/>
        </authorList>
    </citation>
    <scope>NUCLEOTIDE SEQUENCE [LARGE SCALE GENOMIC DNA]</scope>
    <source>
        <strain evidence="10 11">SAG 2043</strain>
    </source>
</reference>
<feature type="region of interest" description="Disordered" evidence="7">
    <location>
        <begin position="21"/>
        <end position="109"/>
    </location>
</feature>
<evidence type="ECO:0000256" key="1">
    <source>
        <dbReference type="ARBA" id="ARBA00004141"/>
    </source>
</evidence>
<feature type="transmembrane region" description="Helical" evidence="8">
    <location>
        <begin position="603"/>
        <end position="621"/>
    </location>
</feature>
<dbReference type="GO" id="GO:0008381">
    <property type="term" value="F:mechanosensitive monoatomic ion channel activity"/>
    <property type="evidence" value="ECO:0007669"/>
    <property type="project" value="TreeGrafter"/>
</dbReference>
<comment type="similarity">
    <text evidence="2">Belongs to the MscS (TC 1.A.23) family.</text>
</comment>
<feature type="compositionally biased region" description="Basic and acidic residues" evidence="7">
    <location>
        <begin position="71"/>
        <end position="87"/>
    </location>
</feature>
<dbReference type="Gene3D" id="1.10.238.10">
    <property type="entry name" value="EF-hand"/>
    <property type="match status" value="1"/>
</dbReference>
<feature type="transmembrane region" description="Helical" evidence="8">
    <location>
        <begin position="203"/>
        <end position="221"/>
    </location>
</feature>
<evidence type="ECO:0000313" key="11">
    <source>
        <dbReference type="Proteomes" id="UP001489004"/>
    </source>
</evidence>
<dbReference type="InterPro" id="IPR018247">
    <property type="entry name" value="EF_Hand_1_Ca_BS"/>
</dbReference>
<evidence type="ECO:0000259" key="9">
    <source>
        <dbReference type="PROSITE" id="PS50222"/>
    </source>
</evidence>
<dbReference type="AlphaFoldDB" id="A0AAW1R7F3"/>
<dbReference type="PANTHER" id="PTHR31618">
    <property type="entry name" value="MECHANOSENSITIVE ION CHANNEL PROTEIN 5"/>
    <property type="match status" value="1"/>
</dbReference>
<dbReference type="PANTHER" id="PTHR31618:SF1">
    <property type="entry name" value="EF-HAND DOMAIN-CONTAINING PROTEIN"/>
    <property type="match status" value="1"/>
</dbReference>
<dbReference type="Pfam" id="PF00924">
    <property type="entry name" value="MS_channel_2nd"/>
    <property type="match status" value="1"/>
</dbReference>
<dbReference type="SUPFAM" id="SSF47473">
    <property type="entry name" value="EF-hand"/>
    <property type="match status" value="1"/>
</dbReference>
<feature type="region of interest" description="Disordered" evidence="7">
    <location>
        <begin position="792"/>
        <end position="814"/>
    </location>
</feature>
<dbReference type="EMBL" id="JALJOR010000001">
    <property type="protein sequence ID" value="KAK9829569.1"/>
    <property type="molecule type" value="Genomic_DNA"/>
</dbReference>
<dbReference type="InterPro" id="IPR010920">
    <property type="entry name" value="LSM_dom_sf"/>
</dbReference>
<protein>
    <recommendedName>
        <fullName evidence="9">EF-hand domain-containing protein</fullName>
    </recommendedName>
</protein>
<dbReference type="SUPFAM" id="SSF50182">
    <property type="entry name" value="Sm-like ribonucleoproteins"/>
    <property type="match status" value="1"/>
</dbReference>
<keyword evidence="5 8" id="KW-1133">Transmembrane helix</keyword>
<feature type="transmembrane region" description="Helical" evidence="8">
    <location>
        <begin position="578"/>
        <end position="597"/>
    </location>
</feature>
<evidence type="ECO:0000256" key="4">
    <source>
        <dbReference type="ARBA" id="ARBA00022837"/>
    </source>
</evidence>
<organism evidence="10 11">
    <name type="scientific">[Myrmecia] bisecta</name>
    <dbReference type="NCBI Taxonomy" id="41462"/>
    <lineage>
        <taxon>Eukaryota</taxon>
        <taxon>Viridiplantae</taxon>
        <taxon>Chlorophyta</taxon>
        <taxon>core chlorophytes</taxon>
        <taxon>Trebouxiophyceae</taxon>
        <taxon>Trebouxiales</taxon>
        <taxon>Trebouxiaceae</taxon>
        <taxon>Myrmecia</taxon>
    </lineage>
</organism>